<sequence>MEGHTHWEDQETIERVDNVVEEEVAGDNASPDLTTFDVFDVFVDNASPDNLVDEDVVEEVENDTTGGALKEQNSAEIMELKRLPRRQAQCAQDQGGVRPGAVRPAPGAVWDKMVVVHANARNHRELNAASIQVETVLGDGIDGSKIHLKRQYQISRESEKDKNGAISRESAIDKNGAMVRPLVAMILDAISNWCGLYGYDIVTGTWYGLMAMISVTLMSCINISSTISDEMLEVAIAVSKYVQDIEHLEGSILISLCRDGRVVKQLEEIVFELGSHMAECVIIWSPILLEKKKDKLMSPVLALSLSGEDKLDYRNASRVDFGYMILQTNCEKNIAPCGKSIRNESFIVIKLDIGDSYVNQVHKSRLIRRLPRRQAQCAQDQGGVRPGAVRPAPGAVWDKMVVVHAKARNHRELNAASIQVETVLGDGIDGSKIHLKRQYQISRESEKDKNGAGKDKVRDSRSELVDAVSSSPAYKEDLVMSESVPSPDNTSRSLLAPIHLLDDDQDDDVDELVFENNKHDFFGTHEPLMNGNLDSKLQNEDTMRDASNKQLGEHLLGAALGALHVKPVILKRHRRKDRAWRFKVSSKHLREIIRKRQPGSSRGIGKPFDTGKLEYGINEKMVVTEIQWSQMVYDPP</sequence>
<reference evidence="2" key="1">
    <citation type="journal article" date="2022" name="Mol. Ecol. Resour.">
        <title>The genomes of chicory, endive, great burdock and yacon provide insights into Asteraceae palaeo-polyploidization history and plant inulin production.</title>
        <authorList>
            <person name="Fan W."/>
            <person name="Wang S."/>
            <person name="Wang H."/>
            <person name="Wang A."/>
            <person name="Jiang F."/>
            <person name="Liu H."/>
            <person name="Zhao H."/>
            <person name="Xu D."/>
            <person name="Zhang Y."/>
        </authorList>
    </citation>
    <scope>NUCLEOTIDE SEQUENCE [LARGE SCALE GENOMIC DNA]</scope>
    <source>
        <strain evidence="2">cv. Punajuju</strain>
    </source>
</reference>
<name>A0ACB9AFN2_CICIN</name>
<gene>
    <name evidence="1" type="ORF">L2E82_37973</name>
</gene>
<evidence type="ECO:0000313" key="2">
    <source>
        <dbReference type="Proteomes" id="UP001055811"/>
    </source>
</evidence>
<keyword evidence="2" id="KW-1185">Reference proteome</keyword>
<accession>A0ACB9AFN2</accession>
<dbReference type="EMBL" id="CM042015">
    <property type="protein sequence ID" value="KAI3708658.1"/>
    <property type="molecule type" value="Genomic_DNA"/>
</dbReference>
<dbReference type="Proteomes" id="UP001055811">
    <property type="component" value="Linkage Group LG07"/>
</dbReference>
<reference evidence="1 2" key="2">
    <citation type="journal article" date="2022" name="Mol. Ecol. Resour.">
        <title>The genomes of chicory, endive, great burdock and yacon provide insights into Asteraceae paleo-polyploidization history and plant inulin production.</title>
        <authorList>
            <person name="Fan W."/>
            <person name="Wang S."/>
            <person name="Wang H."/>
            <person name="Wang A."/>
            <person name="Jiang F."/>
            <person name="Liu H."/>
            <person name="Zhao H."/>
            <person name="Xu D."/>
            <person name="Zhang Y."/>
        </authorList>
    </citation>
    <scope>NUCLEOTIDE SEQUENCE [LARGE SCALE GENOMIC DNA]</scope>
    <source>
        <strain evidence="2">cv. Punajuju</strain>
        <tissue evidence="1">Leaves</tissue>
    </source>
</reference>
<comment type="caution">
    <text evidence="1">The sequence shown here is derived from an EMBL/GenBank/DDBJ whole genome shotgun (WGS) entry which is preliminary data.</text>
</comment>
<evidence type="ECO:0000313" key="1">
    <source>
        <dbReference type="EMBL" id="KAI3708658.1"/>
    </source>
</evidence>
<protein>
    <submittedName>
        <fullName evidence="1">Uncharacterized protein</fullName>
    </submittedName>
</protein>
<proteinExistence type="predicted"/>
<organism evidence="1 2">
    <name type="scientific">Cichorium intybus</name>
    <name type="common">Chicory</name>
    <dbReference type="NCBI Taxonomy" id="13427"/>
    <lineage>
        <taxon>Eukaryota</taxon>
        <taxon>Viridiplantae</taxon>
        <taxon>Streptophyta</taxon>
        <taxon>Embryophyta</taxon>
        <taxon>Tracheophyta</taxon>
        <taxon>Spermatophyta</taxon>
        <taxon>Magnoliopsida</taxon>
        <taxon>eudicotyledons</taxon>
        <taxon>Gunneridae</taxon>
        <taxon>Pentapetalae</taxon>
        <taxon>asterids</taxon>
        <taxon>campanulids</taxon>
        <taxon>Asterales</taxon>
        <taxon>Asteraceae</taxon>
        <taxon>Cichorioideae</taxon>
        <taxon>Cichorieae</taxon>
        <taxon>Cichoriinae</taxon>
        <taxon>Cichorium</taxon>
    </lineage>
</organism>